<dbReference type="InterPro" id="IPR006671">
    <property type="entry name" value="Cyclin_N"/>
</dbReference>
<dbReference type="InterPro" id="IPR039361">
    <property type="entry name" value="Cyclin"/>
</dbReference>
<dbReference type="Proteomes" id="UP001321473">
    <property type="component" value="Unassembled WGS sequence"/>
</dbReference>
<evidence type="ECO:0000313" key="5">
    <source>
        <dbReference type="Proteomes" id="UP001321473"/>
    </source>
</evidence>
<evidence type="ECO:0000256" key="1">
    <source>
        <dbReference type="ARBA" id="ARBA00023127"/>
    </source>
</evidence>
<dbReference type="InterPro" id="IPR013763">
    <property type="entry name" value="Cyclin-like_dom"/>
</dbReference>
<dbReference type="PANTHER" id="PTHR10177">
    <property type="entry name" value="CYCLINS"/>
    <property type="match status" value="1"/>
</dbReference>
<proteinExistence type="inferred from homology"/>
<sequence>MEALKLWISFRDKSKQRQAATPNAGRGSTRLALESAERLDSAVRALHPNPAEESDFGRRNTTSNRNSGSRLWTYWATQPTRRVLDIDSDIGVDDPGEFDFCSEYTKNYYAYMFSKEKKWPIMPSFMALQGGLKPETRARCVEELIKLHSAMRFIPETLFRAVSIMDHYIQECIIAKHKIDLLWKASLFVAAKLEERQNTKWRLDFINYINRVQGTKKAELFDMERDILLTLNWNLSWPLALNFLRRNCKAAQASREEELTAKFILEVCLVDYRMAWAAPMLGPRDGIPQWLFTDDLPAIADMDGQANPSSKRGMLGSVLEVQVVSVRASRLLLGDQDSEASPARKRNLLMSRLYTRPTAPAVQCEHGRILGHATLAPPFILTLFFGYTTSLTFVDSALHQRSWTCRKACVSARPGIHSMISTQWQRP</sequence>
<dbReference type="InterPro" id="IPR036915">
    <property type="entry name" value="Cyclin-like_sf"/>
</dbReference>
<dbReference type="Pfam" id="PF00134">
    <property type="entry name" value="Cyclin_N"/>
    <property type="match status" value="1"/>
</dbReference>
<dbReference type="SUPFAM" id="SSF47954">
    <property type="entry name" value="Cyclin-like"/>
    <property type="match status" value="2"/>
</dbReference>
<dbReference type="Pfam" id="PF02984">
    <property type="entry name" value="Cyclin_C"/>
    <property type="match status" value="1"/>
</dbReference>
<dbReference type="InterPro" id="IPR004367">
    <property type="entry name" value="Cyclin_C-dom"/>
</dbReference>
<dbReference type="EMBL" id="JARKHS020026423">
    <property type="protein sequence ID" value="KAK8766353.1"/>
    <property type="molecule type" value="Genomic_DNA"/>
</dbReference>
<feature type="domain" description="Cyclin-like" evidence="3">
    <location>
        <begin position="142"/>
        <end position="229"/>
    </location>
</feature>
<evidence type="ECO:0000313" key="4">
    <source>
        <dbReference type="EMBL" id="KAK8766353.1"/>
    </source>
</evidence>
<comment type="similarity">
    <text evidence="2">Belongs to the cyclin family.</text>
</comment>
<protein>
    <recommendedName>
        <fullName evidence="3">Cyclin-like domain-containing protein</fullName>
    </recommendedName>
</protein>
<organism evidence="4 5">
    <name type="scientific">Amblyomma americanum</name>
    <name type="common">Lone star tick</name>
    <dbReference type="NCBI Taxonomy" id="6943"/>
    <lineage>
        <taxon>Eukaryota</taxon>
        <taxon>Metazoa</taxon>
        <taxon>Ecdysozoa</taxon>
        <taxon>Arthropoda</taxon>
        <taxon>Chelicerata</taxon>
        <taxon>Arachnida</taxon>
        <taxon>Acari</taxon>
        <taxon>Parasitiformes</taxon>
        <taxon>Ixodida</taxon>
        <taxon>Ixodoidea</taxon>
        <taxon>Ixodidae</taxon>
        <taxon>Amblyomminae</taxon>
        <taxon>Amblyomma</taxon>
    </lineage>
</organism>
<name>A0AAQ4DV63_AMBAM</name>
<comment type="caution">
    <text evidence="4">The sequence shown here is derived from an EMBL/GenBank/DDBJ whole genome shotgun (WGS) entry which is preliminary data.</text>
</comment>
<reference evidence="4 5" key="1">
    <citation type="journal article" date="2023" name="Arcadia Sci">
        <title>De novo assembly of a long-read Amblyomma americanum tick genome.</title>
        <authorList>
            <person name="Chou S."/>
            <person name="Poskanzer K.E."/>
            <person name="Rollins M."/>
            <person name="Thuy-Boun P.S."/>
        </authorList>
    </citation>
    <scope>NUCLEOTIDE SEQUENCE [LARGE SCALE GENOMIC DNA]</scope>
    <source>
        <strain evidence="4">F_SG_1</strain>
        <tissue evidence="4">Salivary glands</tissue>
    </source>
</reference>
<keyword evidence="1 2" id="KW-0195">Cyclin</keyword>
<evidence type="ECO:0000256" key="2">
    <source>
        <dbReference type="RuleBase" id="RU000383"/>
    </source>
</evidence>
<accession>A0AAQ4DV63</accession>
<dbReference type="Gene3D" id="1.10.472.10">
    <property type="entry name" value="Cyclin-like"/>
    <property type="match status" value="2"/>
</dbReference>
<evidence type="ECO:0000259" key="3">
    <source>
        <dbReference type="SMART" id="SM00385"/>
    </source>
</evidence>
<gene>
    <name evidence="4" type="ORF">V5799_006861</name>
</gene>
<dbReference type="AlphaFoldDB" id="A0AAQ4DV63"/>
<dbReference type="SMART" id="SM00385">
    <property type="entry name" value="CYCLIN"/>
    <property type="match status" value="1"/>
</dbReference>
<keyword evidence="5" id="KW-1185">Reference proteome</keyword>